<dbReference type="InterPro" id="IPR046920">
    <property type="entry name" value="ABC-3C_CTD1"/>
</dbReference>
<feature type="domain" description="ABC-three component systems C-terminal" evidence="1">
    <location>
        <begin position="170"/>
        <end position="458"/>
    </location>
</feature>
<dbReference type="RefSeq" id="WP_204731058.1">
    <property type="nucleotide sequence ID" value="NZ_JAFBDK010000037.1"/>
</dbReference>
<proteinExistence type="predicted"/>
<dbReference type="Proteomes" id="UP001597561">
    <property type="component" value="Unassembled WGS sequence"/>
</dbReference>
<protein>
    <submittedName>
        <fullName evidence="2">ABC-three component system protein</fullName>
    </submittedName>
</protein>
<name>A0ABW5ZQF0_9BACL</name>
<accession>A0ABW5ZQF0</accession>
<evidence type="ECO:0000313" key="3">
    <source>
        <dbReference type="Proteomes" id="UP001597561"/>
    </source>
</evidence>
<dbReference type="EMBL" id="JBHUPG010000052">
    <property type="protein sequence ID" value="MFD2913943.1"/>
    <property type="molecule type" value="Genomic_DNA"/>
</dbReference>
<evidence type="ECO:0000313" key="2">
    <source>
        <dbReference type="EMBL" id="MFD2913943.1"/>
    </source>
</evidence>
<keyword evidence="3" id="KW-1185">Reference proteome</keyword>
<sequence length="505" mass="59269">MPNLSKSKKTLEFDATNSWNGYSYQGKIALIVVIDLIKERVEKNEKIDSFKLAFERLEDFSILKNGKHIQIHQVKSYASEPLSEYKDAIWQLLGKSVYEEYSTIENSYLHVADVIRSSKGDITSKKLLFEVLDTYSKPQPSKSKIIINSLELYNYVNDNFLKEEAINKFNIYKYPPGKYYCQLIDVEKTVKDKIQEYYESTGVKDSLLKKGLLEKYIDSAYTCMLGLIDNHINNRHINRQKDEDIFDKEICFKDFMNIMDTKYEELPLSYYIYYLKNKMFEVLNSYCINKKQEIETIVQDSAETKLSQEDHEQYKHQEAGIDRIMILIREIYTKYSDLEFLTLCKKINPHLRVDFKNNHLSAVELVNEQFITFPWIYSLLLFHKELSEKNLVINLNKEQYLPTAISHTIPIPQNPSSFYQRESTVLTNAAISKIATSIIENREIHIELYKIDKILTGNIDASLKDYIHKVTVNKEKGSDKKNNHIMDIKNVKLVTLENSYARRKK</sequence>
<gene>
    <name evidence="2" type="ORF">ACFS5P_18790</name>
</gene>
<evidence type="ECO:0000259" key="1">
    <source>
        <dbReference type="Pfam" id="PF20276"/>
    </source>
</evidence>
<comment type="caution">
    <text evidence="2">The sequence shown here is derived from an EMBL/GenBank/DDBJ whole genome shotgun (WGS) entry which is preliminary data.</text>
</comment>
<reference evidence="3" key="1">
    <citation type="journal article" date="2019" name="Int. J. Syst. Evol. Microbiol.">
        <title>The Global Catalogue of Microorganisms (GCM) 10K type strain sequencing project: providing services to taxonomists for standard genome sequencing and annotation.</title>
        <authorList>
            <consortium name="The Broad Institute Genomics Platform"/>
            <consortium name="The Broad Institute Genome Sequencing Center for Infectious Disease"/>
            <person name="Wu L."/>
            <person name="Ma J."/>
        </authorList>
    </citation>
    <scope>NUCLEOTIDE SEQUENCE [LARGE SCALE GENOMIC DNA]</scope>
    <source>
        <strain evidence="3">KCTC 13528</strain>
    </source>
</reference>
<dbReference type="Pfam" id="PF20276">
    <property type="entry name" value="CTD1"/>
    <property type="match status" value="1"/>
</dbReference>
<organism evidence="2 3">
    <name type="scientific">Jeotgalibacillus terrae</name>
    <dbReference type="NCBI Taxonomy" id="587735"/>
    <lineage>
        <taxon>Bacteria</taxon>
        <taxon>Bacillati</taxon>
        <taxon>Bacillota</taxon>
        <taxon>Bacilli</taxon>
        <taxon>Bacillales</taxon>
        <taxon>Caryophanaceae</taxon>
        <taxon>Jeotgalibacillus</taxon>
    </lineage>
</organism>